<dbReference type="EMBL" id="JALQCX010000020">
    <property type="protein sequence ID" value="MCK9814960.1"/>
    <property type="molecule type" value="Genomic_DNA"/>
</dbReference>
<dbReference type="Proteomes" id="UP001155163">
    <property type="component" value="Unassembled WGS sequence"/>
</dbReference>
<comment type="caution">
    <text evidence="1">The sequence shown here is derived from an EMBL/GenBank/DDBJ whole genome shotgun (WGS) entry which is preliminary data.</text>
</comment>
<name>A0ABT0JGH1_9PSED</name>
<organism evidence="1 2">
    <name type="scientific">Pseudomonas morbosilactucae</name>
    <dbReference type="NCBI Taxonomy" id="2938197"/>
    <lineage>
        <taxon>Bacteria</taxon>
        <taxon>Pseudomonadati</taxon>
        <taxon>Pseudomonadota</taxon>
        <taxon>Gammaproteobacteria</taxon>
        <taxon>Pseudomonadales</taxon>
        <taxon>Pseudomonadaceae</taxon>
        <taxon>Pseudomonas</taxon>
    </lineage>
</organism>
<evidence type="ECO:0000313" key="1">
    <source>
        <dbReference type="EMBL" id="MCK9814960.1"/>
    </source>
</evidence>
<evidence type="ECO:0000313" key="2">
    <source>
        <dbReference type="Proteomes" id="UP001155163"/>
    </source>
</evidence>
<sequence>MALPERLQPLKPTPSQWDAMSILLRTLEEQIELNHEQENAAISTLIEQWNSLVGRPFEFDEFRDLHSHTNAEDFIRSTFHHERYVDDLSFEEACALARFVSHSEGDDSDVHYALKLLEINFANAEASDLIFWPDDWFNDPDLLDVELTPQEIVGYLMAKSGRRLADAPPITLRYAMP</sequence>
<proteinExistence type="predicted"/>
<protein>
    <submittedName>
        <fullName evidence="1">Uncharacterized protein</fullName>
    </submittedName>
</protein>
<reference evidence="1 2" key="2">
    <citation type="journal article" date="2023" name="Plant Pathol.">
        <title>Dismantling and reorganizing Pseudomonas marginalis sensu#lato.</title>
        <authorList>
            <person name="Sawada H."/>
            <person name="Fujikawa T."/>
            <person name="Satou M."/>
        </authorList>
    </citation>
    <scope>NUCLEOTIDE SEQUENCE [LARGE SCALE GENOMIC DNA]</scope>
    <source>
        <strain evidence="1 2">MAFF 302046</strain>
    </source>
</reference>
<keyword evidence="2" id="KW-1185">Reference proteome</keyword>
<reference evidence="1 2" key="1">
    <citation type="journal article" date="2022" name="Int. J. Syst. Evol. Microbiol.">
        <title>Pseudomonas aegrilactucae sp. nov. and Pseudomonas morbosilactucae sp. nov., pathogens causing bacterial rot of lettuce in Japan.</title>
        <authorList>
            <person name="Sawada H."/>
            <person name="Fujikawa T."/>
            <person name="Satou M."/>
        </authorList>
    </citation>
    <scope>NUCLEOTIDE SEQUENCE [LARGE SCALE GENOMIC DNA]</scope>
    <source>
        <strain evidence="1 2">MAFF 302046</strain>
    </source>
</reference>
<accession>A0ABT0JGH1</accession>
<dbReference type="RefSeq" id="WP_268262081.1">
    <property type="nucleotide sequence ID" value="NZ_JALQCX010000020.1"/>
</dbReference>
<gene>
    <name evidence="1" type="ORF">M1B35_12690</name>
</gene>